<protein>
    <submittedName>
        <fullName evidence="2">TATA box binding protein (TBP)-associated factor, RNA polymerase I, A</fullName>
    </submittedName>
</protein>
<dbReference type="AlphaFoldDB" id="A0A671UGU2"/>
<reference evidence="2" key="3">
    <citation type="submission" date="2025-09" db="UniProtKB">
        <authorList>
            <consortium name="Ensembl"/>
        </authorList>
    </citation>
    <scope>IDENTIFICATION</scope>
</reference>
<dbReference type="OrthoDB" id="6272197at2759"/>
<evidence type="ECO:0000256" key="1">
    <source>
        <dbReference type="SAM" id="MobiDB-lite"/>
    </source>
</evidence>
<keyword evidence="3" id="KW-1185">Reference proteome</keyword>
<dbReference type="InterPro" id="IPR052669">
    <property type="entry name" value="SL1/TIF-IB_Component"/>
</dbReference>
<dbReference type="InParanoid" id="A0A671UGU2"/>
<feature type="compositionally biased region" description="Acidic residues" evidence="1">
    <location>
        <begin position="28"/>
        <end position="38"/>
    </location>
</feature>
<sequence>MRPFEKKAAISAESLWLIMDDLEKELGPLDDLEDDNDSSDDHSSIGTKKSKLPLVNPICEETLKETGFHQSMRACLEQIRDAMLHHRWQEAAEYMPCYSQMLEDTSHSTAQQSKELFWRISTEILHHHPNSRLEDYNNIYERMKHSGVKHYLMICLEHSFYLMLNGHIEDAKHQLSVAESWRHGKESAAQYQRTKLIQAYRSLLDYIIWCDKKFTHSKTDYHDAGDNQDMHSYFRQASVNLKEILKNPGVWDPFILSYVEMLEFYEDHDEALKVLNDYAYDNTFPPNPNAHVYLYQYLKRHNTTDKKLMKALKVLHVLVPSHELMLEYSSLLLQSEKKSDLQKALGVILEMLDFACWRGNVDVWKRLKAIIQKLQLQEDWKDVVSEKMAARKDWWPALHFTRFHASQDSEENPELKEVKASLTKILCPDLTLKYSAGQKTIVD</sequence>
<name>A0A671UGU2_SPAAU</name>
<dbReference type="GeneID" id="115573956"/>
<dbReference type="CTD" id="9015"/>
<dbReference type="PANTHER" id="PTHR32122">
    <property type="entry name" value="TATA BOX-BINDING PROTEIN ASSOCIATED FACTOR RNA POLYMERASE I SUBUNIT A"/>
    <property type="match status" value="1"/>
</dbReference>
<dbReference type="PANTHER" id="PTHR32122:SF1">
    <property type="entry name" value="TATA BOX-BINDING PROTEIN-ASSOCIATED FACTOR RNA POLYMERASE I SUBUNIT A"/>
    <property type="match status" value="1"/>
</dbReference>
<dbReference type="InterPro" id="IPR039495">
    <property type="entry name" value="TAF1A"/>
</dbReference>
<dbReference type="Pfam" id="PF14929">
    <property type="entry name" value="TAF1_subA"/>
    <property type="match status" value="1"/>
</dbReference>
<dbReference type="Proteomes" id="UP000472265">
    <property type="component" value="Chromosome 22"/>
</dbReference>
<evidence type="ECO:0000313" key="2">
    <source>
        <dbReference type="Ensembl" id="ENSSAUP00010013012.1"/>
    </source>
</evidence>
<reference evidence="2" key="2">
    <citation type="submission" date="2025-08" db="UniProtKB">
        <authorList>
            <consortium name="Ensembl"/>
        </authorList>
    </citation>
    <scope>IDENTIFICATION</scope>
</reference>
<organism evidence="2 3">
    <name type="scientific">Sparus aurata</name>
    <name type="common">Gilthead sea bream</name>
    <dbReference type="NCBI Taxonomy" id="8175"/>
    <lineage>
        <taxon>Eukaryota</taxon>
        <taxon>Metazoa</taxon>
        <taxon>Chordata</taxon>
        <taxon>Craniata</taxon>
        <taxon>Vertebrata</taxon>
        <taxon>Euteleostomi</taxon>
        <taxon>Actinopterygii</taxon>
        <taxon>Neopterygii</taxon>
        <taxon>Teleostei</taxon>
        <taxon>Neoteleostei</taxon>
        <taxon>Acanthomorphata</taxon>
        <taxon>Eupercaria</taxon>
        <taxon>Spariformes</taxon>
        <taxon>Sparidae</taxon>
        <taxon>Sparus</taxon>
    </lineage>
</organism>
<dbReference type="RefSeq" id="XP_030260944.1">
    <property type="nucleotide sequence ID" value="XM_030405084.1"/>
</dbReference>
<feature type="region of interest" description="Disordered" evidence="1">
    <location>
        <begin position="28"/>
        <end position="49"/>
    </location>
</feature>
<dbReference type="Ensembl" id="ENSSAUT00010013833.1">
    <property type="protein sequence ID" value="ENSSAUP00010013012.1"/>
    <property type="gene ID" value="ENSSAUG00010006209.1"/>
</dbReference>
<dbReference type="OMA" id="HFTRFHA"/>
<accession>A0A671UGU2</accession>
<dbReference type="GO" id="GO:0000120">
    <property type="term" value="C:RNA polymerase I transcription regulator complex"/>
    <property type="evidence" value="ECO:0007669"/>
    <property type="project" value="InterPro"/>
</dbReference>
<evidence type="ECO:0000313" key="3">
    <source>
        <dbReference type="Proteomes" id="UP000472265"/>
    </source>
</evidence>
<reference evidence="2" key="1">
    <citation type="submission" date="2021-04" db="EMBL/GenBank/DDBJ databases">
        <authorList>
            <consortium name="Wellcome Sanger Institute Data Sharing"/>
        </authorList>
    </citation>
    <scope>NUCLEOTIDE SEQUENCE [LARGE SCALE GENOMIC DNA]</scope>
</reference>
<dbReference type="GO" id="GO:0006360">
    <property type="term" value="P:transcription by RNA polymerase I"/>
    <property type="evidence" value="ECO:0007669"/>
    <property type="project" value="InterPro"/>
</dbReference>
<dbReference type="GeneTree" id="ENSGT00390000011405"/>
<gene>
    <name evidence="2" type="primary">TAF1A</name>
    <name evidence="2" type="synonym">taf1a</name>
</gene>
<proteinExistence type="predicted"/>
<dbReference type="GO" id="GO:0060047">
    <property type="term" value="P:heart contraction"/>
    <property type="evidence" value="ECO:0007669"/>
    <property type="project" value="Ensembl"/>
</dbReference>